<sequence>MSEGVEAWIGLGSNLEEPLQQLASAVTALAMLPRSTLLDQSPFYRSRPMGPQDQPDFVNGVVLLQTSLPAESLLNELQRLEQQQGRVRERHWGPRTLDLDLLLYGCETIHTERLTVPHPGIAGRDFVLCPMLDIEPGVTLPDGRSIQDLLARCTDSHLQRLDSVPSG</sequence>
<dbReference type="EC" id="2.7.6.3" evidence="3"/>
<name>A0ABV8QKR3_9GAMM</name>
<dbReference type="InterPro" id="IPR035907">
    <property type="entry name" value="Hppk_sf"/>
</dbReference>
<comment type="caution">
    <text evidence="14">The sequence shown here is derived from an EMBL/GenBank/DDBJ whole genome shotgun (WGS) entry which is preliminary data.</text>
</comment>
<evidence type="ECO:0000313" key="14">
    <source>
        <dbReference type="EMBL" id="MFC4260245.1"/>
    </source>
</evidence>
<keyword evidence="8" id="KW-0067">ATP-binding</keyword>
<keyword evidence="6" id="KW-0547">Nucleotide-binding</keyword>
<keyword evidence="15" id="KW-1185">Reference proteome</keyword>
<dbReference type="CDD" id="cd00483">
    <property type="entry name" value="HPPK"/>
    <property type="match status" value="1"/>
</dbReference>
<dbReference type="RefSeq" id="WP_379888582.1">
    <property type="nucleotide sequence ID" value="NZ_JBHSDI010000053.1"/>
</dbReference>
<protein>
    <recommendedName>
        <fullName evidence="4">2-amino-4-hydroxy-6-hydroxymethyldihydropteridine pyrophosphokinase</fullName>
        <ecNumber evidence="3">2.7.6.3</ecNumber>
    </recommendedName>
    <alternativeName>
        <fullName evidence="11">6-hydroxymethyl-7,8-dihydropterin pyrophosphokinase</fullName>
    </alternativeName>
    <alternativeName>
        <fullName evidence="12">7,8-dihydro-6-hydroxymethylpterin-pyrophosphokinase</fullName>
    </alternativeName>
</protein>
<dbReference type="Proteomes" id="UP001595798">
    <property type="component" value="Unassembled WGS sequence"/>
</dbReference>
<feature type="domain" description="7,8-dihydro-6-hydroxymethylpterin-pyrophosphokinase" evidence="13">
    <location>
        <begin position="91"/>
        <end position="102"/>
    </location>
</feature>
<evidence type="ECO:0000256" key="6">
    <source>
        <dbReference type="ARBA" id="ARBA00022741"/>
    </source>
</evidence>
<evidence type="ECO:0000256" key="9">
    <source>
        <dbReference type="ARBA" id="ARBA00022909"/>
    </source>
</evidence>
<dbReference type="Pfam" id="PF01288">
    <property type="entry name" value="HPPK"/>
    <property type="match status" value="1"/>
</dbReference>
<evidence type="ECO:0000256" key="12">
    <source>
        <dbReference type="ARBA" id="ARBA00033413"/>
    </source>
</evidence>
<dbReference type="Gene3D" id="3.30.70.560">
    <property type="entry name" value="7,8-Dihydro-6-hydroxymethylpterin-pyrophosphokinase HPPK"/>
    <property type="match status" value="1"/>
</dbReference>
<dbReference type="SUPFAM" id="SSF55083">
    <property type="entry name" value="6-hydroxymethyl-7,8-dihydropterin pyrophosphokinase, HPPK"/>
    <property type="match status" value="1"/>
</dbReference>
<gene>
    <name evidence="14" type="primary">folK</name>
    <name evidence="14" type="ORF">ACFOZ5_14580</name>
</gene>
<evidence type="ECO:0000256" key="7">
    <source>
        <dbReference type="ARBA" id="ARBA00022777"/>
    </source>
</evidence>
<evidence type="ECO:0000256" key="4">
    <source>
        <dbReference type="ARBA" id="ARBA00016218"/>
    </source>
</evidence>
<evidence type="ECO:0000313" key="15">
    <source>
        <dbReference type="Proteomes" id="UP001595798"/>
    </source>
</evidence>
<evidence type="ECO:0000256" key="2">
    <source>
        <dbReference type="ARBA" id="ARBA00005810"/>
    </source>
</evidence>
<keyword evidence="5 14" id="KW-0808">Transferase</keyword>
<comment type="similarity">
    <text evidence="2">Belongs to the HPPK family.</text>
</comment>
<evidence type="ECO:0000256" key="8">
    <source>
        <dbReference type="ARBA" id="ARBA00022840"/>
    </source>
</evidence>
<dbReference type="PROSITE" id="PS00794">
    <property type="entry name" value="HPPK"/>
    <property type="match status" value="1"/>
</dbReference>
<evidence type="ECO:0000256" key="1">
    <source>
        <dbReference type="ARBA" id="ARBA00005051"/>
    </source>
</evidence>
<dbReference type="NCBIfam" id="TIGR01498">
    <property type="entry name" value="folK"/>
    <property type="match status" value="1"/>
</dbReference>
<comment type="function">
    <text evidence="10">Catalyzes the transfer of pyrophosphate from adenosine triphosphate (ATP) to 6-hydroxymethyl-7,8-dihydropterin, an enzymatic step in folate biosynthesis pathway.</text>
</comment>
<proteinExistence type="inferred from homology"/>
<organism evidence="14 15">
    <name type="scientific">Marinobacter lacisalsi</name>
    <dbReference type="NCBI Taxonomy" id="475979"/>
    <lineage>
        <taxon>Bacteria</taxon>
        <taxon>Pseudomonadati</taxon>
        <taxon>Pseudomonadota</taxon>
        <taxon>Gammaproteobacteria</taxon>
        <taxon>Pseudomonadales</taxon>
        <taxon>Marinobacteraceae</taxon>
        <taxon>Marinobacter</taxon>
    </lineage>
</organism>
<comment type="pathway">
    <text evidence="1">Cofactor biosynthesis; tetrahydrofolate biosynthesis; 2-amino-4-hydroxy-6-hydroxymethyl-7,8-dihydropteridine diphosphate from 7,8-dihydroneopterin triphosphate: step 4/4.</text>
</comment>
<evidence type="ECO:0000256" key="3">
    <source>
        <dbReference type="ARBA" id="ARBA00013253"/>
    </source>
</evidence>
<evidence type="ECO:0000256" key="11">
    <source>
        <dbReference type="ARBA" id="ARBA00029766"/>
    </source>
</evidence>
<dbReference type="GO" id="GO:0003848">
    <property type="term" value="F:2-amino-4-hydroxy-6-hydroxymethyldihydropteridine diphosphokinase activity"/>
    <property type="evidence" value="ECO:0007669"/>
    <property type="project" value="UniProtKB-EC"/>
</dbReference>
<evidence type="ECO:0000256" key="5">
    <source>
        <dbReference type="ARBA" id="ARBA00022679"/>
    </source>
</evidence>
<dbReference type="EMBL" id="JBHSDI010000053">
    <property type="protein sequence ID" value="MFC4260245.1"/>
    <property type="molecule type" value="Genomic_DNA"/>
</dbReference>
<dbReference type="PANTHER" id="PTHR43071:SF1">
    <property type="entry name" value="2-AMINO-4-HYDROXY-6-HYDROXYMETHYLDIHYDROPTERIDINE PYROPHOSPHOKINASE"/>
    <property type="match status" value="1"/>
</dbReference>
<dbReference type="InterPro" id="IPR000550">
    <property type="entry name" value="Hppk"/>
</dbReference>
<evidence type="ECO:0000256" key="10">
    <source>
        <dbReference type="ARBA" id="ARBA00029409"/>
    </source>
</evidence>
<evidence type="ECO:0000259" key="13">
    <source>
        <dbReference type="PROSITE" id="PS00794"/>
    </source>
</evidence>
<dbReference type="PANTHER" id="PTHR43071">
    <property type="entry name" value="2-AMINO-4-HYDROXY-6-HYDROXYMETHYLDIHYDROPTERIDINE PYROPHOSPHOKINASE"/>
    <property type="match status" value="1"/>
</dbReference>
<reference evidence="15" key="1">
    <citation type="journal article" date="2019" name="Int. J. Syst. Evol. Microbiol.">
        <title>The Global Catalogue of Microorganisms (GCM) 10K type strain sequencing project: providing services to taxonomists for standard genome sequencing and annotation.</title>
        <authorList>
            <consortium name="The Broad Institute Genomics Platform"/>
            <consortium name="The Broad Institute Genome Sequencing Center for Infectious Disease"/>
            <person name="Wu L."/>
            <person name="Ma J."/>
        </authorList>
    </citation>
    <scope>NUCLEOTIDE SEQUENCE [LARGE SCALE GENOMIC DNA]</scope>
    <source>
        <strain evidence="15">CECT 7297</strain>
    </source>
</reference>
<accession>A0ABV8QKR3</accession>
<keyword evidence="7" id="KW-0418">Kinase</keyword>
<keyword evidence="9" id="KW-0289">Folate biosynthesis</keyword>